<reference evidence="2" key="1">
    <citation type="submission" date="2021-01" db="EMBL/GenBank/DDBJ databases">
        <title>Caligus Genome Assembly.</title>
        <authorList>
            <person name="Gallardo-Escarate C."/>
        </authorList>
    </citation>
    <scope>NUCLEOTIDE SEQUENCE [LARGE SCALE GENOMIC DNA]</scope>
</reference>
<dbReference type="SUPFAM" id="SSF52768">
    <property type="entry name" value="Arginase/deacetylase"/>
    <property type="match status" value="1"/>
</dbReference>
<proteinExistence type="predicted"/>
<accession>A0A7T8GXM3</accession>
<evidence type="ECO:0000313" key="1">
    <source>
        <dbReference type="EMBL" id="QQP39366.1"/>
    </source>
</evidence>
<dbReference type="AlphaFoldDB" id="A0A7T8GXM3"/>
<feature type="non-terminal residue" evidence="1">
    <location>
        <position position="1"/>
    </location>
</feature>
<dbReference type="EMBL" id="CP045903">
    <property type="protein sequence ID" value="QQP39366.1"/>
    <property type="molecule type" value="Genomic_DNA"/>
</dbReference>
<evidence type="ECO:0000313" key="2">
    <source>
        <dbReference type="Proteomes" id="UP000595437"/>
    </source>
</evidence>
<keyword evidence="2" id="KW-1185">Reference proteome</keyword>
<dbReference type="InterPro" id="IPR037138">
    <property type="entry name" value="His_deacetylse_dom_sf"/>
</dbReference>
<sequence length="83" mass="9119">VSPACFSHLTHSLCALANGKVVVLLEGGSFIPSLTEGVAQTVLTLIGNRVPRLPSPYKKPKDEVLQTIQKVKCILRDQWKCFE</sequence>
<dbReference type="OrthoDB" id="5232919at2759"/>
<name>A0A7T8GXM3_CALRO</name>
<dbReference type="InterPro" id="IPR023696">
    <property type="entry name" value="Ureohydrolase_dom_sf"/>
</dbReference>
<dbReference type="Gene3D" id="3.40.800.20">
    <property type="entry name" value="Histone deacetylase domain"/>
    <property type="match status" value="1"/>
</dbReference>
<gene>
    <name evidence="1" type="ORF">FKW44_020231</name>
</gene>
<organism evidence="1 2">
    <name type="scientific">Caligus rogercresseyi</name>
    <name type="common">Sea louse</name>
    <dbReference type="NCBI Taxonomy" id="217165"/>
    <lineage>
        <taxon>Eukaryota</taxon>
        <taxon>Metazoa</taxon>
        <taxon>Ecdysozoa</taxon>
        <taxon>Arthropoda</taxon>
        <taxon>Crustacea</taxon>
        <taxon>Multicrustacea</taxon>
        <taxon>Hexanauplia</taxon>
        <taxon>Copepoda</taxon>
        <taxon>Siphonostomatoida</taxon>
        <taxon>Caligidae</taxon>
        <taxon>Caligus</taxon>
    </lineage>
</organism>
<protein>
    <submittedName>
        <fullName evidence="1">Histone deacetylase</fullName>
    </submittedName>
</protein>
<dbReference type="Proteomes" id="UP000595437">
    <property type="component" value="Chromosome 14"/>
</dbReference>
<feature type="non-terminal residue" evidence="1">
    <location>
        <position position="83"/>
    </location>
</feature>